<evidence type="ECO:0000313" key="2">
    <source>
        <dbReference type="Proteomes" id="UP000001631"/>
    </source>
</evidence>
<organism evidence="1 2">
    <name type="scientific">Ajellomyces capsulatus (strain G186AR / H82 / ATCC MYA-2454 / RMSCC 2432)</name>
    <name type="common">Darling's disease fungus</name>
    <name type="synonym">Histoplasma capsulatum</name>
    <dbReference type="NCBI Taxonomy" id="447093"/>
    <lineage>
        <taxon>Eukaryota</taxon>
        <taxon>Fungi</taxon>
        <taxon>Dikarya</taxon>
        <taxon>Ascomycota</taxon>
        <taxon>Pezizomycotina</taxon>
        <taxon>Eurotiomycetes</taxon>
        <taxon>Eurotiomycetidae</taxon>
        <taxon>Onygenales</taxon>
        <taxon>Ajellomycetaceae</taxon>
        <taxon>Histoplasma</taxon>
    </lineage>
</organism>
<reference evidence="1" key="1">
    <citation type="submission" date="2009-02" db="EMBL/GenBank/DDBJ databases">
        <title>The Genome Sequence of Ajellomyces capsulatus strain G186AR.</title>
        <authorList>
            <consortium name="The Broad Institute Genome Sequencing Platform"/>
            <person name="Champion M."/>
            <person name="Cuomo C."/>
            <person name="Ma L.-J."/>
            <person name="Henn M.R."/>
            <person name="Sil A."/>
            <person name="Goldman B."/>
            <person name="Young S.K."/>
            <person name="Kodira C.D."/>
            <person name="Zeng Q."/>
            <person name="Koehrsen M."/>
            <person name="Alvarado L."/>
            <person name="Berlin A."/>
            <person name="Borenstein D."/>
            <person name="Chen Z."/>
            <person name="Engels R."/>
            <person name="Freedman E."/>
            <person name="Gellesch M."/>
            <person name="Goldberg J."/>
            <person name="Griggs A."/>
            <person name="Gujja S."/>
            <person name="Heiman D."/>
            <person name="Hepburn T."/>
            <person name="Howarth C."/>
            <person name="Jen D."/>
            <person name="Larson L."/>
            <person name="Lewis B."/>
            <person name="Mehta T."/>
            <person name="Park D."/>
            <person name="Pearson M."/>
            <person name="Roberts A."/>
            <person name="Saif S."/>
            <person name="Shea T."/>
            <person name="Shenoy N."/>
            <person name="Sisk P."/>
            <person name="Stolte C."/>
            <person name="Sykes S."/>
            <person name="Walk T."/>
            <person name="White J."/>
            <person name="Yandava C."/>
            <person name="Klein B."/>
            <person name="McEwen J.G."/>
            <person name="Puccia R."/>
            <person name="Goldman G.H."/>
            <person name="Felipe M.S."/>
            <person name="Nino-Vega G."/>
            <person name="San-Blas G."/>
            <person name="Taylor J."/>
            <person name="Mendoza L."/>
            <person name="Galagan J."/>
            <person name="Nusbaum C."/>
            <person name="Birren B."/>
        </authorList>
    </citation>
    <scope>NUCLEOTIDE SEQUENCE</scope>
    <source>
        <strain evidence="1">G186AR</strain>
    </source>
</reference>
<sequence length="219" mass="24406">MNLPAKWNAFYLNWEGGKTSASYFKPTTLEVHPLNFAPNCGKFLRSEIGVQLNTALEGLLLVPICIPAAKTRYRMLARIQDFWNPTSCYQATGMRVQNNKHYAGDCARTVLFYPGDKGSVPCLQVPSLVILDRAKEYLPGGSQQYSSRASPAISATKCKQNKTSYITRPGFLHNWRHGWQPCWNLAPVRAFVHQTPVPLDSCNVKRGHGAAETSAFAPF</sequence>
<accession>C0NS43</accession>
<dbReference type="Proteomes" id="UP000001631">
    <property type="component" value="Unassembled WGS sequence"/>
</dbReference>
<dbReference type="GeneID" id="69038989"/>
<dbReference type="HOGENOM" id="CLU_1261181_0_0_1"/>
<dbReference type="EMBL" id="GG663370">
    <property type="protein sequence ID" value="EEH05709.1"/>
    <property type="molecule type" value="Genomic_DNA"/>
</dbReference>
<keyword evidence="2" id="KW-1185">Reference proteome</keyword>
<dbReference type="InParanoid" id="C0NS43"/>
<gene>
    <name evidence="1" type="ORF">HCBG_05973</name>
</gene>
<dbReference type="AlphaFoldDB" id="C0NS43"/>
<name>C0NS43_AJECG</name>
<proteinExistence type="predicted"/>
<protein>
    <submittedName>
        <fullName evidence="1">Uncharacterized protein</fullName>
    </submittedName>
</protein>
<dbReference type="RefSeq" id="XP_045286190.1">
    <property type="nucleotide sequence ID" value="XM_045433022.1"/>
</dbReference>
<evidence type="ECO:0000313" key="1">
    <source>
        <dbReference type="EMBL" id="EEH05709.1"/>
    </source>
</evidence>